<reference evidence="1 4" key="2">
    <citation type="submission" date="2018-03" db="EMBL/GenBank/DDBJ databases">
        <title>The uncultured portion of the human microbiome is neutrally assembled.</title>
        <authorList>
            <person name="Jeraldo P."/>
            <person name="Boardman L."/>
            <person name="White B.A."/>
            <person name="Nelson H."/>
            <person name="Goldenfeld N."/>
            <person name="Chia N."/>
        </authorList>
    </citation>
    <scope>NUCLEOTIDE SEQUENCE [LARGE SCALE GENOMIC DNA]</scope>
    <source>
        <strain evidence="1">CIM:MAG 903</strain>
    </source>
</reference>
<keyword evidence="1" id="KW-0378">Hydrolase</keyword>
<dbReference type="OrthoDB" id="9789133at2"/>
<organism evidence="2 3">
    <name type="scientific">Clostridium cadaveris</name>
    <dbReference type="NCBI Taxonomy" id="1529"/>
    <lineage>
        <taxon>Bacteria</taxon>
        <taxon>Bacillati</taxon>
        <taxon>Bacillota</taxon>
        <taxon>Clostridia</taxon>
        <taxon>Eubacteriales</taxon>
        <taxon>Clostridiaceae</taxon>
        <taxon>Clostridium</taxon>
    </lineage>
</organism>
<dbReference type="PANTHER" id="PTHR42967:SF1">
    <property type="entry name" value="MBL FOLD METALLO-HYDROLASE"/>
    <property type="match status" value="1"/>
</dbReference>
<gene>
    <name evidence="1" type="ORF">DBY38_05420</name>
    <name evidence="2" type="ORF">SAMN04487885_13422</name>
</gene>
<dbReference type="InterPro" id="IPR036866">
    <property type="entry name" value="RibonucZ/Hydroxyglut_hydro"/>
</dbReference>
<evidence type="ECO:0000313" key="2">
    <source>
        <dbReference type="EMBL" id="SFG21261.1"/>
    </source>
</evidence>
<dbReference type="RefSeq" id="WP_027639744.1">
    <property type="nucleotide sequence ID" value="NZ_BAAACD010000022.1"/>
</dbReference>
<proteinExistence type="predicted"/>
<dbReference type="GO" id="GO:0016787">
    <property type="term" value="F:hydrolase activity"/>
    <property type="evidence" value="ECO:0007669"/>
    <property type="project" value="UniProtKB-KW"/>
</dbReference>
<dbReference type="EMBL" id="FOOE01000034">
    <property type="protein sequence ID" value="SFG21261.1"/>
    <property type="molecule type" value="Genomic_DNA"/>
</dbReference>
<dbReference type="Proteomes" id="UP000246114">
    <property type="component" value="Unassembled WGS sequence"/>
</dbReference>
<dbReference type="AlphaFoldDB" id="A0A1I2Q6L0"/>
<dbReference type="Gene3D" id="3.60.15.10">
    <property type="entry name" value="Ribonuclease Z/Hydroxyacylglutathione hydrolase-like"/>
    <property type="match status" value="1"/>
</dbReference>
<dbReference type="Proteomes" id="UP000182135">
    <property type="component" value="Unassembled WGS sequence"/>
</dbReference>
<dbReference type="STRING" id="1529.SAMN04487885_13422"/>
<evidence type="ECO:0000313" key="4">
    <source>
        <dbReference type="Proteomes" id="UP000246114"/>
    </source>
</evidence>
<reference evidence="2 3" key="1">
    <citation type="submission" date="2016-10" db="EMBL/GenBank/DDBJ databases">
        <authorList>
            <person name="de Groot N.N."/>
        </authorList>
    </citation>
    <scope>NUCLEOTIDE SEQUENCE [LARGE SCALE GENOMIC DNA]</scope>
    <source>
        <strain evidence="2 3">NLAE-zl-G419</strain>
    </source>
</reference>
<name>A0A1I2Q6L0_9CLOT</name>
<dbReference type="SUPFAM" id="SSF56281">
    <property type="entry name" value="Metallo-hydrolase/oxidoreductase"/>
    <property type="match status" value="1"/>
</dbReference>
<sequence>MKIIYLGHSSFILQTAMGRKILIDPFKCAAIEKNLIGTVNLITVSHCHSNHNYTEPFKENIKIIDAVGTYEDKDLRISGLPSFHDNINGLKRGENIIFLYEFDGFKICHLGDLGHIPDKETLCSLKDLDILLIPVGGNFTLDSKEACTLCNMISPKVIIPMHYKFMKDGFDIKGAEDFIFDMKNGERLSDSSLSLNFMPDCINAVFVMPPLQ</sequence>
<evidence type="ECO:0000313" key="3">
    <source>
        <dbReference type="Proteomes" id="UP000182135"/>
    </source>
</evidence>
<dbReference type="GeneID" id="90546224"/>
<dbReference type="PANTHER" id="PTHR42967">
    <property type="entry name" value="METAL DEPENDENT HYDROLASE"/>
    <property type="match status" value="1"/>
</dbReference>
<dbReference type="Pfam" id="PF13483">
    <property type="entry name" value="Lactamase_B_3"/>
    <property type="match status" value="1"/>
</dbReference>
<dbReference type="eggNOG" id="COG2220">
    <property type="taxonomic scope" value="Bacteria"/>
</dbReference>
<accession>A0A1I2Q6L0</accession>
<dbReference type="EMBL" id="QAMZ01000027">
    <property type="protein sequence ID" value="PWL54103.1"/>
    <property type="molecule type" value="Genomic_DNA"/>
</dbReference>
<evidence type="ECO:0000313" key="1">
    <source>
        <dbReference type="EMBL" id="PWL54103.1"/>
    </source>
</evidence>
<protein>
    <submittedName>
        <fullName evidence="2">L-ascorbate metabolism protein UlaG, beta-lactamase superfamily</fullName>
    </submittedName>
    <submittedName>
        <fullName evidence="1">MBL fold metallo-hydrolase</fullName>
    </submittedName>
</protein>
<keyword evidence="3" id="KW-1185">Reference proteome</keyword>